<organism evidence="1">
    <name type="scientific">mine drainage metagenome</name>
    <dbReference type="NCBI Taxonomy" id="410659"/>
    <lineage>
        <taxon>unclassified sequences</taxon>
        <taxon>metagenomes</taxon>
        <taxon>ecological metagenomes</taxon>
    </lineage>
</organism>
<reference evidence="1" key="1">
    <citation type="submission" date="2013-08" db="EMBL/GenBank/DDBJ databases">
        <authorList>
            <person name="Mendez C."/>
            <person name="Richter M."/>
            <person name="Ferrer M."/>
            <person name="Sanchez J."/>
        </authorList>
    </citation>
    <scope>NUCLEOTIDE SEQUENCE</scope>
</reference>
<dbReference type="AlphaFoldDB" id="T1BQM2"/>
<reference evidence="1" key="2">
    <citation type="journal article" date="2014" name="ISME J.">
        <title>Microbial stratification in low pH oxic and suboxic macroscopic growths along an acid mine drainage.</title>
        <authorList>
            <person name="Mendez-Garcia C."/>
            <person name="Mesa V."/>
            <person name="Sprenger R.R."/>
            <person name="Richter M."/>
            <person name="Diez M.S."/>
            <person name="Solano J."/>
            <person name="Bargiela R."/>
            <person name="Golyshina O.V."/>
            <person name="Manteca A."/>
            <person name="Ramos J.L."/>
            <person name="Gallego J.R."/>
            <person name="Llorente I."/>
            <person name="Martins Dos Santos V.A."/>
            <person name="Jensen O.N."/>
            <person name="Pelaez A.I."/>
            <person name="Sanchez J."/>
            <person name="Ferrer M."/>
        </authorList>
    </citation>
    <scope>NUCLEOTIDE SEQUENCE</scope>
</reference>
<comment type="caution">
    <text evidence="1">The sequence shown here is derived from an EMBL/GenBank/DDBJ whole genome shotgun (WGS) entry which is preliminary data.</text>
</comment>
<sequence>MSSLRHPRTTSDEPGDVTRFLLLKNFEGWSYDKTYATLEALPELARKLWFRETVPAASTVAMLVTKVSAHDLEDLLARTTVRLVRGRTNVAGDDTGVATRRFQRWFDVRHGRNGRRRTFVKLTPSWPLGPSGRSSSPPE</sequence>
<evidence type="ECO:0000313" key="1">
    <source>
        <dbReference type="EMBL" id="EQD75131.1"/>
    </source>
</evidence>
<name>T1BQM2_9ZZZZ</name>
<proteinExistence type="predicted"/>
<gene>
    <name evidence="1" type="ORF">B1A_04121</name>
</gene>
<dbReference type="EMBL" id="AUZX01002999">
    <property type="protein sequence ID" value="EQD75131.1"/>
    <property type="molecule type" value="Genomic_DNA"/>
</dbReference>
<accession>T1BQM2</accession>
<protein>
    <submittedName>
        <fullName evidence="1">Uncharacterized protein</fullName>
    </submittedName>
</protein>